<organism evidence="11 12">
    <name type="scientific">Hyphomonas johnsonii MHS-2</name>
    <dbReference type="NCBI Taxonomy" id="1280950"/>
    <lineage>
        <taxon>Bacteria</taxon>
        <taxon>Pseudomonadati</taxon>
        <taxon>Pseudomonadota</taxon>
        <taxon>Alphaproteobacteria</taxon>
        <taxon>Hyphomonadales</taxon>
        <taxon>Hyphomonadaceae</taxon>
        <taxon>Hyphomonas</taxon>
    </lineage>
</organism>
<protein>
    <recommendedName>
        <fullName evidence="5">Bifunctional protein PutA</fullName>
    </recommendedName>
    <domain>
        <recommendedName>
            <fullName evidence="5">Proline dehydrogenase</fullName>
            <ecNumber evidence="5">1.5.5.2</ecNumber>
        </recommendedName>
        <alternativeName>
            <fullName evidence="5">Proline oxidase</fullName>
        </alternativeName>
    </domain>
    <domain>
        <recommendedName>
            <fullName evidence="5">Delta-1-pyrroline-5-carboxylate dehydrogenase</fullName>
            <shortName evidence="5">P5C dehydrogenase</shortName>
            <ecNumber evidence="5">1.2.1.88</ecNumber>
        </recommendedName>
        <alternativeName>
            <fullName evidence="5">L-glutamate gamma-semialdehyde dehydrogenase</fullName>
        </alternativeName>
    </domain>
</protein>
<dbReference type="EC" id="1.5.5.2" evidence="5"/>
<dbReference type="GO" id="GO:0004657">
    <property type="term" value="F:proline dehydrogenase activity"/>
    <property type="evidence" value="ECO:0007669"/>
    <property type="project" value="UniProtKB-UniRule"/>
</dbReference>
<dbReference type="SUPFAM" id="SSF53720">
    <property type="entry name" value="ALDH-like"/>
    <property type="match status" value="1"/>
</dbReference>
<dbReference type="Pfam" id="PF00171">
    <property type="entry name" value="Aldedh"/>
    <property type="match status" value="1"/>
</dbReference>
<dbReference type="InterPro" id="IPR015590">
    <property type="entry name" value="Aldehyde_DH_dom"/>
</dbReference>
<dbReference type="Pfam" id="PF14850">
    <property type="entry name" value="Pro_dh-DNA_bdg"/>
    <property type="match status" value="1"/>
</dbReference>
<keyword evidence="5" id="KW-0678">Repressor</keyword>
<keyword evidence="5" id="KW-0804">Transcription</keyword>
<dbReference type="NCBIfam" id="NF008869">
    <property type="entry name" value="PRK11904.1"/>
    <property type="match status" value="1"/>
</dbReference>
<evidence type="ECO:0000256" key="2">
    <source>
        <dbReference type="ARBA" id="ARBA00023002"/>
    </source>
</evidence>
<evidence type="ECO:0000256" key="1">
    <source>
        <dbReference type="ARBA" id="ARBA00004786"/>
    </source>
</evidence>
<feature type="domain" description="Aldehyde dehydrogenase" evidence="8">
    <location>
        <begin position="579"/>
        <end position="1031"/>
    </location>
</feature>
<feature type="domain" description="Proline dehydrogenase PutA" evidence="10">
    <location>
        <begin position="70"/>
        <end position="183"/>
    </location>
</feature>
<gene>
    <name evidence="11" type="ORF">HJO_12531</name>
</gene>
<evidence type="ECO:0000259" key="9">
    <source>
        <dbReference type="Pfam" id="PF01619"/>
    </source>
</evidence>
<sequence>MTGPCMPDSIPPISIDWDTLDDEKFVDEEALLEGILNAAPLSEGARHTAVRRGRELVEIARSRGRKKGVMESFLEEFGLSNSEGLALMCLAEALLRVPDADTRDDLIAEKIRSGDWSSHLGQSESWLVNASTWGLMLTGHVIGVPNSLSKGPANFVSGLIRESGEPVIRAAMMQAMRIMGEQFVLGRTVKEALKRGRRMVKLGEAAHFSFDMLGEGARTSADAARYLKAYELAIDAVAVDKDRALAPEAANGVSVKLSAIHPRFEAVNEARVMAELYPQLLSLCEKAAAANIHLCLDAEEADRLVISLKLFERLAREPSLKGWAGLGLAIQAYQKRTLSVIANLTRLAEDTGQRFMVRLVKGAYWDSEIKHAQVEGYANFPVFTTKQGTDLHYIACAKEMLAASPAIYPQFATHNAHTLSAIDILAEEAGVTAYEFQRLHGMGEALYDAAEAGRRVRVYAPVGAHKDLLPYLVRRLLENGANASFVHSFLDPDVPVEDVVDDPIIKVEVGPRRHPGIPTPPRIYGPERRNSQGLDLSQASVRKAMAASLKSFRDSPAIAAGAIVSGKPDANGGDLVRVPFDTETVLGACKEASEASINAAMEAATRFQPKWDALGGAERADHLRAMADILEEHASRLIVLMAREAGKTLADGVAEVREAVDFCRYYAAQAELDFAGPVRLPGPTGETNHLSLHGRGVFCCISPWNFPLAIFTGQIAAALAAGNTVVAKPAEQTPLIAFEAVRLFQRAGLPVDALHLLPGRGETVGAALTSDLRVSGVCFTGGTTTARLINRTLAGRDGPIIPFIAETGGLNGMFVDTTALREQVIDDMIVSAFGSAGQRCSALRLAFIPKSTANGLIEGLIGAMNELKLGNPAEADTDVGPVIDTDSRELLRAHLERMKTEAKLLHQVDAGKIGEDGYGFGPALVELSSLDQISEENFGPILHIVRYDPDNVAKVGKALAAKGYGLTLGVHSRLESFHAKVIAACPVGNTYVNRSMTGAVVGVQPFGGEGLSGTGPKAGGPHYLHRFASERVVTVNITAQGGDAELLSL</sequence>
<evidence type="ECO:0000256" key="3">
    <source>
        <dbReference type="ARBA" id="ARBA00023027"/>
    </source>
</evidence>
<evidence type="ECO:0000256" key="7">
    <source>
        <dbReference type="SAM" id="MobiDB-lite"/>
    </source>
</evidence>
<dbReference type="GO" id="GO:0009898">
    <property type="term" value="C:cytoplasmic side of plasma membrane"/>
    <property type="evidence" value="ECO:0007669"/>
    <property type="project" value="TreeGrafter"/>
</dbReference>
<dbReference type="PATRIC" id="fig|1280950.3.peg.2512"/>
<comment type="cofactor">
    <cofactor evidence="5">
        <name>FAD</name>
        <dbReference type="ChEBI" id="CHEBI:57692"/>
    </cofactor>
</comment>
<reference evidence="11 12" key="1">
    <citation type="journal article" date="2014" name="Antonie Van Leeuwenhoek">
        <title>Hyphomonas beringensis sp. nov. and Hyphomonas chukchiensis sp. nov., isolated from surface seawater of the Bering Sea and Chukchi Sea.</title>
        <authorList>
            <person name="Li C."/>
            <person name="Lai Q."/>
            <person name="Li G."/>
            <person name="Dong C."/>
            <person name="Wang J."/>
            <person name="Liao Y."/>
            <person name="Shao Z."/>
        </authorList>
    </citation>
    <scope>NUCLEOTIDE SEQUENCE [LARGE SCALE GENOMIC DNA]</scope>
    <source>
        <strain evidence="11 12">MHS-2</strain>
    </source>
</reference>
<keyword evidence="12" id="KW-1185">Reference proteome</keyword>
<keyword evidence="2 5" id="KW-0560">Oxidoreductase</keyword>
<dbReference type="InterPro" id="IPR016160">
    <property type="entry name" value="Ald_DH_CS_CYS"/>
</dbReference>
<keyword evidence="3 5" id="KW-0520">NAD</keyword>
<name>A0A059FJG9_9PROT</name>
<evidence type="ECO:0000256" key="5">
    <source>
        <dbReference type="PIRNR" id="PIRNR000197"/>
    </source>
</evidence>
<dbReference type="InterPro" id="IPR050485">
    <property type="entry name" value="Proline_metab_enzyme"/>
</dbReference>
<evidence type="ECO:0000259" key="8">
    <source>
        <dbReference type="Pfam" id="PF00171"/>
    </source>
</evidence>
<evidence type="ECO:0000259" key="10">
    <source>
        <dbReference type="Pfam" id="PF14850"/>
    </source>
</evidence>
<evidence type="ECO:0000313" key="11">
    <source>
        <dbReference type="EMBL" id="KCZ90676.1"/>
    </source>
</evidence>
<dbReference type="InterPro" id="IPR024089">
    <property type="entry name" value="PRODH_PutA_dom_I/II"/>
</dbReference>
<keyword evidence="5" id="KW-0285">Flavoprotein</keyword>
<feature type="active site" evidence="6">
    <location>
        <position position="840"/>
    </location>
</feature>
<dbReference type="GO" id="GO:0003842">
    <property type="term" value="F:L-glutamate gamma-semialdehyde dehydrogenase activity"/>
    <property type="evidence" value="ECO:0007669"/>
    <property type="project" value="UniProtKB-UniRule"/>
</dbReference>
<dbReference type="EC" id="1.2.1.88" evidence="5"/>
<dbReference type="InterPro" id="IPR025703">
    <property type="entry name" value="Bifunct_PutA"/>
</dbReference>
<comment type="function">
    <text evidence="5">Oxidizes proline to glutamate for use as a carbon and nitrogen source.</text>
</comment>
<dbReference type="AlphaFoldDB" id="A0A059FJG9"/>
<dbReference type="PANTHER" id="PTHR42862:SF1">
    <property type="entry name" value="DELTA-1-PYRROLINE-5-CARBOXYLATE DEHYDROGENASE 2, ISOFORM A-RELATED"/>
    <property type="match status" value="1"/>
</dbReference>
<accession>A0A059FJG9</accession>
<comment type="similarity">
    <text evidence="5">In the C-terminal section; belongs to the aldehyde dehydrogenase family.</text>
</comment>
<dbReference type="Gene3D" id="1.20.5.460">
    <property type="entry name" value="Single helix bin"/>
    <property type="match status" value="1"/>
</dbReference>
<dbReference type="InterPro" id="IPR016163">
    <property type="entry name" value="Ald_DH_C"/>
</dbReference>
<dbReference type="PANTHER" id="PTHR42862">
    <property type="entry name" value="DELTA-1-PYRROLINE-5-CARBOXYLATE DEHYDROGENASE 1, ISOFORM A-RELATED"/>
    <property type="match status" value="1"/>
</dbReference>
<comment type="pathway">
    <text evidence="5">Amino-acid degradation; L-proline degradation into L-glutamate; L-glutamate from L-proline: step 1/2.</text>
</comment>
<dbReference type="Gene3D" id="3.40.309.10">
    <property type="entry name" value="Aldehyde Dehydrogenase, Chain A, domain 2"/>
    <property type="match status" value="1"/>
</dbReference>
<dbReference type="UniPathway" id="UPA00261">
    <property type="reaction ID" value="UER00373"/>
</dbReference>
<dbReference type="GO" id="GO:0010133">
    <property type="term" value="P:L-proline catabolic process to L-glutamate"/>
    <property type="evidence" value="ECO:0007669"/>
    <property type="project" value="UniProtKB-UniRule"/>
</dbReference>
<evidence type="ECO:0000313" key="12">
    <source>
        <dbReference type="Proteomes" id="UP000025171"/>
    </source>
</evidence>
<comment type="pathway">
    <text evidence="1 5">Amino-acid degradation; L-proline degradation into L-glutamate; L-glutamate from L-proline: step 2/2.</text>
</comment>
<comment type="catalytic activity">
    <reaction evidence="4 5">
        <text>L-glutamate 5-semialdehyde + NAD(+) + H2O = L-glutamate + NADH + 2 H(+)</text>
        <dbReference type="Rhea" id="RHEA:30235"/>
        <dbReference type="ChEBI" id="CHEBI:15377"/>
        <dbReference type="ChEBI" id="CHEBI:15378"/>
        <dbReference type="ChEBI" id="CHEBI:29985"/>
        <dbReference type="ChEBI" id="CHEBI:57540"/>
        <dbReference type="ChEBI" id="CHEBI:57945"/>
        <dbReference type="ChEBI" id="CHEBI:58066"/>
        <dbReference type="EC" id="1.2.1.88"/>
    </reaction>
</comment>
<dbReference type="InterPro" id="IPR005933">
    <property type="entry name" value="PutA_C"/>
</dbReference>
<feature type="domain" description="Proline dehydrogenase" evidence="9">
    <location>
        <begin position="205"/>
        <end position="487"/>
    </location>
</feature>
<keyword evidence="5" id="KW-0805">Transcription regulation</keyword>
<keyword evidence="5" id="KW-0642">Proline metabolism</keyword>
<comment type="caution">
    <text evidence="11">The sequence shown here is derived from an EMBL/GenBank/DDBJ whole genome shotgun (WGS) entry which is preliminary data.</text>
</comment>
<dbReference type="InterPro" id="IPR016161">
    <property type="entry name" value="Ald_DH/histidinol_DH"/>
</dbReference>
<keyword evidence="5" id="KW-0238">DNA-binding</keyword>
<dbReference type="Proteomes" id="UP000025171">
    <property type="component" value="Unassembled WGS sequence"/>
</dbReference>
<dbReference type="InterPro" id="IPR002872">
    <property type="entry name" value="Proline_DH_dom"/>
</dbReference>
<evidence type="ECO:0000256" key="4">
    <source>
        <dbReference type="ARBA" id="ARBA00048142"/>
    </source>
</evidence>
<dbReference type="NCBIfam" id="TIGR01238">
    <property type="entry name" value="D1pyr5carbox3"/>
    <property type="match status" value="1"/>
</dbReference>
<dbReference type="eggNOG" id="COG4230">
    <property type="taxonomic scope" value="Bacteria"/>
</dbReference>
<dbReference type="Pfam" id="PF01619">
    <property type="entry name" value="Pro_dh"/>
    <property type="match status" value="1"/>
</dbReference>
<feature type="region of interest" description="Disordered" evidence="7">
    <location>
        <begin position="510"/>
        <end position="532"/>
    </location>
</feature>
<dbReference type="GO" id="GO:0003677">
    <property type="term" value="F:DNA binding"/>
    <property type="evidence" value="ECO:0007669"/>
    <property type="project" value="UniProtKB-KW"/>
</dbReference>
<dbReference type="SUPFAM" id="SSF81935">
    <property type="entry name" value="N-terminal domain of bifunctional PutA protein"/>
    <property type="match status" value="1"/>
</dbReference>
<dbReference type="SUPFAM" id="SSF51730">
    <property type="entry name" value="FAD-linked oxidoreductase"/>
    <property type="match status" value="1"/>
</dbReference>
<dbReference type="CDD" id="cd07125">
    <property type="entry name" value="ALDH_PutA-P5CDH"/>
    <property type="match status" value="1"/>
</dbReference>
<dbReference type="EMBL" id="ARYK01000006">
    <property type="protein sequence ID" value="KCZ90676.1"/>
    <property type="molecule type" value="Genomic_DNA"/>
</dbReference>
<dbReference type="InterPro" id="IPR024082">
    <property type="entry name" value="PRODH_PutA_dom_II"/>
</dbReference>
<evidence type="ECO:0000256" key="6">
    <source>
        <dbReference type="PIRSR" id="PIRSR000197-1"/>
    </source>
</evidence>
<proteinExistence type="inferred from homology"/>
<dbReference type="GO" id="GO:0003700">
    <property type="term" value="F:DNA-binding transcription factor activity"/>
    <property type="evidence" value="ECO:0007669"/>
    <property type="project" value="InterPro"/>
</dbReference>
<dbReference type="Gene3D" id="3.20.20.220">
    <property type="match status" value="1"/>
</dbReference>
<dbReference type="PIRSF" id="PIRSF000197">
    <property type="entry name" value="Bifunct_PutA"/>
    <property type="match status" value="1"/>
</dbReference>
<dbReference type="eggNOG" id="COG0506">
    <property type="taxonomic scope" value="Bacteria"/>
</dbReference>
<keyword evidence="5" id="KW-0274">FAD</keyword>
<comment type="catalytic activity">
    <reaction evidence="5">
        <text>L-proline + a quinone = (S)-1-pyrroline-5-carboxylate + a quinol + H(+)</text>
        <dbReference type="Rhea" id="RHEA:23784"/>
        <dbReference type="ChEBI" id="CHEBI:15378"/>
        <dbReference type="ChEBI" id="CHEBI:17388"/>
        <dbReference type="ChEBI" id="CHEBI:24646"/>
        <dbReference type="ChEBI" id="CHEBI:60039"/>
        <dbReference type="ChEBI" id="CHEBI:132124"/>
        <dbReference type="EC" id="1.5.5.2"/>
    </reaction>
</comment>
<dbReference type="InterPro" id="IPR016162">
    <property type="entry name" value="Ald_DH_N"/>
</dbReference>
<dbReference type="Gene3D" id="3.40.605.10">
    <property type="entry name" value="Aldehyde Dehydrogenase, Chain A, domain 1"/>
    <property type="match status" value="1"/>
</dbReference>
<dbReference type="PROSITE" id="PS00070">
    <property type="entry name" value="ALDEHYDE_DEHYDR_CYS"/>
    <property type="match status" value="1"/>
</dbReference>
<dbReference type="STRING" id="1280950.HJO_12531"/>
<feature type="active site" evidence="6">
    <location>
        <position position="806"/>
    </location>
</feature>
<dbReference type="InterPro" id="IPR029041">
    <property type="entry name" value="FAD-linked_oxidoreductase-like"/>
</dbReference>
<comment type="similarity">
    <text evidence="5">In the N-terminal section; belongs to the proline dehydrogenase family.</text>
</comment>